<feature type="transmembrane region" description="Helical" evidence="5">
    <location>
        <begin position="297"/>
        <end position="317"/>
    </location>
</feature>
<evidence type="ECO:0000313" key="8">
    <source>
        <dbReference type="Proteomes" id="UP000654345"/>
    </source>
</evidence>
<accession>A0ABQ3V2N5</accession>
<organism evidence="7 8">
    <name type="scientific">Ktedonobacter robiniae</name>
    <dbReference type="NCBI Taxonomy" id="2778365"/>
    <lineage>
        <taxon>Bacteria</taxon>
        <taxon>Bacillati</taxon>
        <taxon>Chloroflexota</taxon>
        <taxon>Ktedonobacteria</taxon>
        <taxon>Ktedonobacterales</taxon>
        <taxon>Ktedonobacteraceae</taxon>
        <taxon>Ktedonobacter</taxon>
    </lineage>
</organism>
<evidence type="ECO:0000256" key="4">
    <source>
        <dbReference type="ARBA" id="ARBA00023136"/>
    </source>
</evidence>
<evidence type="ECO:0000313" key="7">
    <source>
        <dbReference type="EMBL" id="GHO59218.1"/>
    </source>
</evidence>
<feature type="transmembrane region" description="Helical" evidence="5">
    <location>
        <begin position="199"/>
        <end position="222"/>
    </location>
</feature>
<reference evidence="7 8" key="1">
    <citation type="journal article" date="2021" name="Int. J. Syst. Evol. Microbiol.">
        <title>Reticulibacter mediterranei gen. nov., sp. nov., within the new family Reticulibacteraceae fam. nov., and Ktedonospora formicarum gen. nov., sp. nov., Ktedonobacter robiniae sp. nov., Dictyobacter formicarum sp. nov. and Dictyobacter arantiisoli sp. nov., belonging to the class Ktedonobacteria.</title>
        <authorList>
            <person name="Yabe S."/>
            <person name="Zheng Y."/>
            <person name="Wang C.M."/>
            <person name="Sakai Y."/>
            <person name="Abe K."/>
            <person name="Yokota A."/>
            <person name="Donadio S."/>
            <person name="Cavaletti L."/>
            <person name="Monciardini P."/>
        </authorList>
    </citation>
    <scope>NUCLEOTIDE SEQUENCE [LARGE SCALE GENOMIC DNA]</scope>
    <source>
        <strain evidence="7 8">SOSP1-30</strain>
    </source>
</reference>
<dbReference type="PANTHER" id="PTHR42770:SF7">
    <property type="entry name" value="MEMBRANE PROTEIN"/>
    <property type="match status" value="1"/>
</dbReference>
<keyword evidence="4 5" id="KW-0472">Membrane</keyword>
<dbReference type="PANTHER" id="PTHR42770">
    <property type="entry name" value="AMINO ACID TRANSPORTER-RELATED"/>
    <property type="match status" value="1"/>
</dbReference>
<feature type="transmembrane region" description="Helical" evidence="5">
    <location>
        <begin position="243"/>
        <end position="269"/>
    </location>
</feature>
<evidence type="ECO:0000259" key="6">
    <source>
        <dbReference type="Pfam" id="PF00324"/>
    </source>
</evidence>
<feature type="transmembrane region" description="Helical" evidence="5">
    <location>
        <begin position="476"/>
        <end position="498"/>
    </location>
</feature>
<feature type="transmembrane region" description="Helical" evidence="5">
    <location>
        <begin position="47"/>
        <end position="70"/>
    </location>
</feature>
<feature type="transmembrane region" description="Helical" evidence="5">
    <location>
        <begin position="133"/>
        <end position="152"/>
    </location>
</feature>
<feature type="transmembrane region" description="Helical" evidence="5">
    <location>
        <begin position="12"/>
        <end position="35"/>
    </location>
</feature>
<keyword evidence="8" id="KW-1185">Reference proteome</keyword>
<feature type="transmembrane region" description="Helical" evidence="5">
    <location>
        <begin position="349"/>
        <end position="370"/>
    </location>
</feature>
<keyword evidence="3 5" id="KW-1133">Transmembrane helix</keyword>
<feature type="transmembrane region" description="Helical" evidence="5">
    <location>
        <begin position="437"/>
        <end position="456"/>
    </location>
</feature>
<feature type="transmembrane region" description="Helical" evidence="5">
    <location>
        <begin position="159"/>
        <end position="179"/>
    </location>
</feature>
<name>A0ABQ3V2N5_9CHLR</name>
<evidence type="ECO:0000256" key="2">
    <source>
        <dbReference type="ARBA" id="ARBA00022692"/>
    </source>
</evidence>
<dbReference type="InterPro" id="IPR004841">
    <property type="entry name" value="AA-permease/SLC12A_dom"/>
</dbReference>
<evidence type="ECO:0000256" key="1">
    <source>
        <dbReference type="ARBA" id="ARBA00004141"/>
    </source>
</evidence>
<evidence type="ECO:0000256" key="3">
    <source>
        <dbReference type="ARBA" id="ARBA00022989"/>
    </source>
</evidence>
<feature type="transmembrane region" description="Helical" evidence="5">
    <location>
        <begin position="401"/>
        <end position="425"/>
    </location>
</feature>
<gene>
    <name evidence="7" type="ORF">KSB_76930</name>
</gene>
<feature type="domain" description="Amino acid permease/ SLC12A" evidence="6">
    <location>
        <begin position="20"/>
        <end position="431"/>
    </location>
</feature>
<dbReference type="Proteomes" id="UP000654345">
    <property type="component" value="Unassembled WGS sequence"/>
</dbReference>
<feature type="transmembrane region" description="Helical" evidence="5">
    <location>
        <begin position="91"/>
        <end position="113"/>
    </location>
</feature>
<dbReference type="Pfam" id="PF00324">
    <property type="entry name" value="AA_permease"/>
    <property type="match status" value="1"/>
</dbReference>
<keyword evidence="2 5" id="KW-0812">Transmembrane</keyword>
<protein>
    <submittedName>
        <fullName evidence="7">Amino acid permease</fullName>
    </submittedName>
</protein>
<sequence length="540" mass="57421">MGVVPTSGLRQNALGPAGLALLCIAAIAPAASMLFNVPVIASQAGAASPLVFLLSAIGVLFLGVSVIYFASKLSSAGGFYTWIRHALGKGTAFQVGWLMMGAYALFEAALQATVGGSLDSNFATLGFHLPGGWVTYALLLTLVVGVIAYFGVKFSLWVMAPFAAAEVLGLLVLDGVITFKGGSGGQDLLHTLTPAGSTLHGVAPGGALGIGLGMILGILAFIGFETGAAYGEETRHPKRVIPIATYALLAFLSVLYIWTSYAATIGIGWQHAGDILGNVADAPQQYILLANRYVGSWLGAALVILVITSNAASAFAMHQVMTRYFYAMGREGILPRVFGQTHPRWRSPYLASCVQTGFTGIVILLLGLVLQQSHPDGSITFALGFPHDTWTQTSGIVSFQWLASVVTMCILLVYLMTNVASPLFARRHHEFRVFTHAVAPLVSTLLLLLPLASYVLPPLPVIGSWVTALGFAPTPFPTNILPLFVLLWVALGLGYAWYLSRKAPERYEQLGLIIQQESAEGGNHGIAEEEEVHTHREEEA</sequence>
<evidence type="ECO:0000256" key="5">
    <source>
        <dbReference type="SAM" id="Phobius"/>
    </source>
</evidence>
<dbReference type="PIRSF" id="PIRSF006060">
    <property type="entry name" value="AA_transporter"/>
    <property type="match status" value="1"/>
</dbReference>
<dbReference type="InterPro" id="IPR050367">
    <property type="entry name" value="APC_superfamily"/>
</dbReference>
<proteinExistence type="predicted"/>
<comment type="subcellular location">
    <subcellularLocation>
        <location evidence="1">Membrane</location>
        <topology evidence="1">Multi-pass membrane protein</topology>
    </subcellularLocation>
</comment>
<comment type="caution">
    <text evidence="7">The sequence shown here is derived from an EMBL/GenBank/DDBJ whole genome shotgun (WGS) entry which is preliminary data.</text>
</comment>
<dbReference type="EMBL" id="BNJG01000003">
    <property type="protein sequence ID" value="GHO59218.1"/>
    <property type="molecule type" value="Genomic_DNA"/>
</dbReference>
<dbReference type="Gene3D" id="1.20.1740.10">
    <property type="entry name" value="Amino acid/polyamine transporter I"/>
    <property type="match status" value="1"/>
</dbReference>